<evidence type="ECO:0000256" key="2">
    <source>
        <dbReference type="ARBA" id="ARBA00010618"/>
    </source>
</evidence>
<dbReference type="InterPro" id="IPR005824">
    <property type="entry name" value="KOW"/>
</dbReference>
<dbReference type="AlphaFoldDB" id="A0A0R1Q6P0"/>
<evidence type="ECO:0000259" key="12">
    <source>
        <dbReference type="SMART" id="SM00739"/>
    </source>
</evidence>
<evidence type="ECO:0000256" key="7">
    <source>
        <dbReference type="ARBA" id="ARBA00023274"/>
    </source>
</evidence>
<dbReference type="RefSeq" id="WP_057737848.1">
    <property type="nucleotide sequence ID" value="NZ_AZEG01000019.1"/>
</dbReference>
<evidence type="ECO:0000256" key="4">
    <source>
        <dbReference type="ARBA" id="ARBA00022730"/>
    </source>
</evidence>
<keyword evidence="14" id="KW-1185">Reference proteome</keyword>
<dbReference type="EMBL" id="AZEG01000019">
    <property type="protein sequence ID" value="KRL36891.1"/>
    <property type="molecule type" value="Genomic_DNA"/>
</dbReference>
<evidence type="ECO:0000313" key="13">
    <source>
        <dbReference type="EMBL" id="KRL36891.1"/>
    </source>
</evidence>
<keyword evidence="6 10" id="KW-0689">Ribosomal protein</keyword>
<dbReference type="GO" id="GO:0019843">
    <property type="term" value="F:rRNA binding"/>
    <property type="evidence" value="ECO:0007669"/>
    <property type="project" value="UniProtKB-UniRule"/>
</dbReference>
<dbReference type="CDD" id="cd06089">
    <property type="entry name" value="KOW_RPL26"/>
    <property type="match status" value="1"/>
</dbReference>
<dbReference type="InterPro" id="IPR008991">
    <property type="entry name" value="Translation_prot_SH3-like_sf"/>
</dbReference>
<evidence type="ECO:0000256" key="1">
    <source>
        <dbReference type="ARBA" id="ARBA00004072"/>
    </source>
</evidence>
<evidence type="ECO:0000256" key="5">
    <source>
        <dbReference type="ARBA" id="ARBA00022884"/>
    </source>
</evidence>
<dbReference type="PANTHER" id="PTHR12903">
    <property type="entry name" value="MITOCHONDRIAL RIBOSOMAL PROTEIN L24"/>
    <property type="match status" value="1"/>
</dbReference>
<evidence type="ECO:0000256" key="9">
    <source>
        <dbReference type="ARBA" id="ARBA00058688"/>
    </source>
</evidence>
<evidence type="ECO:0000256" key="10">
    <source>
        <dbReference type="HAMAP-Rule" id="MF_01326"/>
    </source>
</evidence>
<dbReference type="HAMAP" id="MF_01326_B">
    <property type="entry name" value="Ribosomal_uL24_B"/>
    <property type="match status" value="1"/>
</dbReference>
<dbReference type="GO" id="GO:0003735">
    <property type="term" value="F:structural constituent of ribosome"/>
    <property type="evidence" value="ECO:0007669"/>
    <property type="project" value="InterPro"/>
</dbReference>
<dbReference type="SMART" id="SM00739">
    <property type="entry name" value="KOW"/>
    <property type="match status" value="1"/>
</dbReference>
<proteinExistence type="inferred from homology"/>
<sequence>MFVKKNDKVKVIAGKDKGKEGIVEKVLPEKNRVIVKGVNIIKKHQKPTNANPNGGIVEVEAPIHASNVMLIDPSNNEATRAGVKVVDGKKVRVSKKTGEVLNNAPEDKE</sequence>
<keyword evidence="7 10" id="KW-0687">Ribonucleoprotein</keyword>
<dbReference type="GO" id="GO:0006412">
    <property type="term" value="P:translation"/>
    <property type="evidence" value="ECO:0007669"/>
    <property type="project" value="UniProtKB-UniRule"/>
</dbReference>
<comment type="caution">
    <text evidence="13">The sequence shown here is derived from an EMBL/GenBank/DDBJ whole genome shotgun (WGS) entry which is preliminary data.</text>
</comment>
<comment type="function">
    <text evidence="1 10">One of two assembly initiator proteins, it binds directly to the 5'-end of the 23S rRNA, where it nucleates assembly of the 50S subunit.</text>
</comment>
<dbReference type="STRING" id="1423812.FD20_GL000805"/>
<dbReference type="FunFam" id="2.30.30.30:FF:000004">
    <property type="entry name" value="50S ribosomal protein L24"/>
    <property type="match status" value="1"/>
</dbReference>
<evidence type="ECO:0000313" key="14">
    <source>
        <dbReference type="Proteomes" id="UP000051155"/>
    </source>
</evidence>
<evidence type="ECO:0000256" key="6">
    <source>
        <dbReference type="ARBA" id="ARBA00022980"/>
    </source>
</evidence>
<dbReference type="GO" id="GO:1990904">
    <property type="term" value="C:ribonucleoprotein complex"/>
    <property type="evidence" value="ECO:0007669"/>
    <property type="project" value="UniProtKB-KW"/>
</dbReference>
<dbReference type="InterPro" id="IPR041988">
    <property type="entry name" value="Ribosomal_uL24_KOW"/>
</dbReference>
<feature type="domain" description="KOW" evidence="12">
    <location>
        <begin position="2"/>
        <end position="29"/>
    </location>
</feature>
<comment type="subunit">
    <text evidence="3 10">Part of the 50S ribosomal subunit.</text>
</comment>
<name>A0A0R1Q6P0_9LACO</name>
<evidence type="ECO:0000256" key="3">
    <source>
        <dbReference type="ARBA" id="ARBA00011838"/>
    </source>
</evidence>
<dbReference type="Proteomes" id="UP000051155">
    <property type="component" value="Unassembled WGS sequence"/>
</dbReference>
<dbReference type="GO" id="GO:0005840">
    <property type="term" value="C:ribosome"/>
    <property type="evidence" value="ECO:0007669"/>
    <property type="project" value="UniProtKB-KW"/>
</dbReference>
<evidence type="ECO:0000256" key="8">
    <source>
        <dbReference type="ARBA" id="ARBA00035206"/>
    </source>
</evidence>
<evidence type="ECO:0000256" key="11">
    <source>
        <dbReference type="RuleBase" id="RU003477"/>
    </source>
</evidence>
<dbReference type="Gene3D" id="2.30.30.30">
    <property type="match status" value="1"/>
</dbReference>
<comment type="similarity">
    <text evidence="2 10 11">Belongs to the universal ribosomal protein uL24 family.</text>
</comment>
<reference evidence="13 14" key="1">
    <citation type="journal article" date="2015" name="Genome Announc.">
        <title>Expanding the biotechnology potential of lactobacilli through comparative genomics of 213 strains and associated genera.</title>
        <authorList>
            <person name="Sun Z."/>
            <person name="Harris H.M."/>
            <person name="McCann A."/>
            <person name="Guo C."/>
            <person name="Argimon S."/>
            <person name="Zhang W."/>
            <person name="Yang X."/>
            <person name="Jeffery I.B."/>
            <person name="Cooney J.C."/>
            <person name="Kagawa T.F."/>
            <person name="Liu W."/>
            <person name="Song Y."/>
            <person name="Salvetti E."/>
            <person name="Wrobel A."/>
            <person name="Rasinkangas P."/>
            <person name="Parkhill J."/>
            <person name="Rea M.C."/>
            <person name="O'Sullivan O."/>
            <person name="Ritari J."/>
            <person name="Douillard F.P."/>
            <person name="Paul Ross R."/>
            <person name="Yang R."/>
            <person name="Briner A.E."/>
            <person name="Felis G.E."/>
            <person name="de Vos W.M."/>
            <person name="Barrangou R."/>
            <person name="Klaenhammer T.R."/>
            <person name="Caufield P.W."/>
            <person name="Cui Y."/>
            <person name="Zhang H."/>
            <person name="O'Toole P.W."/>
        </authorList>
    </citation>
    <scope>NUCLEOTIDE SEQUENCE [LARGE SCALE GENOMIC DNA]</scope>
    <source>
        <strain evidence="13 14">DSM 19971</strain>
    </source>
</reference>
<dbReference type="PATRIC" id="fig|1423812.3.peg.868"/>
<accession>A0A0R1Q6P0</accession>
<dbReference type="Pfam" id="PF00467">
    <property type="entry name" value="KOW"/>
    <property type="match status" value="1"/>
</dbReference>
<dbReference type="PROSITE" id="PS01108">
    <property type="entry name" value="RIBOSOMAL_L24"/>
    <property type="match status" value="1"/>
</dbReference>
<dbReference type="InterPro" id="IPR014722">
    <property type="entry name" value="Rib_uL2_dom2"/>
</dbReference>
<dbReference type="InterPro" id="IPR057264">
    <property type="entry name" value="Ribosomal_uL24_C"/>
</dbReference>
<protein>
    <recommendedName>
        <fullName evidence="8 10">Large ribosomal subunit protein uL24</fullName>
    </recommendedName>
</protein>
<dbReference type="InterPro" id="IPR005825">
    <property type="entry name" value="Ribosomal_uL24_CS"/>
</dbReference>
<keyword evidence="5 10" id="KW-0694">RNA-binding</keyword>
<dbReference type="NCBIfam" id="TIGR01079">
    <property type="entry name" value="rplX_bact"/>
    <property type="match status" value="1"/>
</dbReference>
<gene>
    <name evidence="10" type="primary">rplX</name>
    <name evidence="13" type="ORF">FD20_GL000805</name>
</gene>
<keyword evidence="4 10" id="KW-0699">rRNA-binding</keyword>
<comment type="function">
    <text evidence="9 10">One of the proteins that surrounds the polypeptide exit tunnel on the outside of the subunit.</text>
</comment>
<dbReference type="SUPFAM" id="SSF50104">
    <property type="entry name" value="Translation proteins SH3-like domain"/>
    <property type="match status" value="1"/>
</dbReference>
<organism evidence="13 14">
    <name type="scientific">Liquorilactobacillus uvarum DSM 19971</name>
    <dbReference type="NCBI Taxonomy" id="1423812"/>
    <lineage>
        <taxon>Bacteria</taxon>
        <taxon>Bacillati</taxon>
        <taxon>Bacillota</taxon>
        <taxon>Bacilli</taxon>
        <taxon>Lactobacillales</taxon>
        <taxon>Lactobacillaceae</taxon>
        <taxon>Liquorilactobacillus</taxon>
    </lineage>
</organism>
<dbReference type="InterPro" id="IPR003256">
    <property type="entry name" value="Ribosomal_uL24"/>
</dbReference>
<dbReference type="OrthoDB" id="9807419at2"/>
<dbReference type="Pfam" id="PF17136">
    <property type="entry name" value="ribosomal_L24"/>
    <property type="match status" value="1"/>
</dbReference>